<comment type="caution">
    <text evidence="8">The sequence shown here is derived from an EMBL/GenBank/DDBJ whole genome shotgun (WGS) entry which is preliminary data.</text>
</comment>
<evidence type="ECO:0000259" key="6">
    <source>
        <dbReference type="Pfam" id="PF04542"/>
    </source>
</evidence>
<comment type="similarity">
    <text evidence="1">Belongs to the sigma-70 factor family. ECF subfamily.</text>
</comment>
<dbReference type="Proteomes" id="UP000178895">
    <property type="component" value="Unassembled WGS sequence"/>
</dbReference>
<evidence type="ECO:0000313" key="9">
    <source>
        <dbReference type="Proteomes" id="UP000178895"/>
    </source>
</evidence>
<dbReference type="PANTHER" id="PTHR43133">
    <property type="entry name" value="RNA POLYMERASE ECF-TYPE SIGMA FACTO"/>
    <property type="match status" value="1"/>
</dbReference>
<dbReference type="GO" id="GO:0003677">
    <property type="term" value="F:DNA binding"/>
    <property type="evidence" value="ECO:0007669"/>
    <property type="project" value="UniProtKB-KW"/>
</dbReference>
<evidence type="ECO:0000313" key="8">
    <source>
        <dbReference type="EMBL" id="OGH90263.1"/>
    </source>
</evidence>
<gene>
    <name evidence="8" type="ORF">A2469_00155</name>
</gene>
<dbReference type="AlphaFoldDB" id="A0A1F6P2R6"/>
<feature type="domain" description="RNA polymerase sigma factor 70 region 4 type 2" evidence="7">
    <location>
        <begin position="123"/>
        <end position="175"/>
    </location>
</feature>
<evidence type="ECO:0000256" key="4">
    <source>
        <dbReference type="ARBA" id="ARBA00023125"/>
    </source>
</evidence>
<evidence type="ECO:0000256" key="2">
    <source>
        <dbReference type="ARBA" id="ARBA00023015"/>
    </source>
</evidence>
<evidence type="ECO:0000256" key="3">
    <source>
        <dbReference type="ARBA" id="ARBA00023082"/>
    </source>
</evidence>
<evidence type="ECO:0000256" key="1">
    <source>
        <dbReference type="ARBA" id="ARBA00010641"/>
    </source>
</evidence>
<dbReference type="Gene3D" id="1.10.10.10">
    <property type="entry name" value="Winged helix-like DNA-binding domain superfamily/Winged helix DNA-binding domain"/>
    <property type="match status" value="1"/>
</dbReference>
<dbReference type="InterPro" id="IPR013324">
    <property type="entry name" value="RNA_pol_sigma_r3/r4-like"/>
</dbReference>
<dbReference type="Pfam" id="PF08281">
    <property type="entry name" value="Sigma70_r4_2"/>
    <property type="match status" value="1"/>
</dbReference>
<evidence type="ECO:0000259" key="7">
    <source>
        <dbReference type="Pfam" id="PF08281"/>
    </source>
</evidence>
<dbReference type="CDD" id="cd06171">
    <property type="entry name" value="Sigma70_r4"/>
    <property type="match status" value="1"/>
</dbReference>
<keyword evidence="4" id="KW-0238">DNA-binding</keyword>
<accession>A0A1F6P2R6</accession>
<dbReference type="SUPFAM" id="SSF88659">
    <property type="entry name" value="Sigma3 and sigma4 domains of RNA polymerase sigma factors"/>
    <property type="match status" value="1"/>
</dbReference>
<dbReference type="InterPro" id="IPR007627">
    <property type="entry name" value="RNA_pol_sigma70_r2"/>
</dbReference>
<protein>
    <recommendedName>
        <fullName evidence="10">HTH luxR-type domain-containing protein</fullName>
    </recommendedName>
</protein>
<dbReference type="GO" id="GO:0006352">
    <property type="term" value="P:DNA-templated transcription initiation"/>
    <property type="evidence" value="ECO:0007669"/>
    <property type="project" value="InterPro"/>
</dbReference>
<dbReference type="InterPro" id="IPR013325">
    <property type="entry name" value="RNA_pol_sigma_r2"/>
</dbReference>
<dbReference type="InterPro" id="IPR039425">
    <property type="entry name" value="RNA_pol_sigma-70-like"/>
</dbReference>
<evidence type="ECO:0000256" key="5">
    <source>
        <dbReference type="ARBA" id="ARBA00023163"/>
    </source>
</evidence>
<keyword evidence="2" id="KW-0805">Transcription regulation</keyword>
<keyword evidence="5" id="KW-0804">Transcription</keyword>
<keyword evidence="3" id="KW-0731">Sigma factor</keyword>
<feature type="domain" description="RNA polymerase sigma-70 region 2" evidence="6">
    <location>
        <begin position="27"/>
        <end position="93"/>
    </location>
</feature>
<dbReference type="EMBL" id="MFQY01000009">
    <property type="protein sequence ID" value="OGH90263.1"/>
    <property type="molecule type" value="Genomic_DNA"/>
</dbReference>
<proteinExistence type="inferred from homology"/>
<dbReference type="InterPro" id="IPR013249">
    <property type="entry name" value="RNA_pol_sigma70_r4_t2"/>
</dbReference>
<dbReference type="GO" id="GO:0016987">
    <property type="term" value="F:sigma factor activity"/>
    <property type="evidence" value="ECO:0007669"/>
    <property type="project" value="UniProtKB-KW"/>
</dbReference>
<reference evidence="8 9" key="1">
    <citation type="journal article" date="2016" name="Nat. Commun.">
        <title>Thousands of microbial genomes shed light on interconnected biogeochemical processes in an aquifer system.</title>
        <authorList>
            <person name="Anantharaman K."/>
            <person name="Brown C.T."/>
            <person name="Hug L.A."/>
            <person name="Sharon I."/>
            <person name="Castelle C.J."/>
            <person name="Probst A.J."/>
            <person name="Thomas B.C."/>
            <person name="Singh A."/>
            <person name="Wilkins M.J."/>
            <person name="Karaoz U."/>
            <person name="Brodie E.L."/>
            <person name="Williams K.H."/>
            <person name="Hubbard S.S."/>
            <person name="Banfield J.F."/>
        </authorList>
    </citation>
    <scope>NUCLEOTIDE SEQUENCE [LARGE SCALE GENOMIC DNA]</scope>
</reference>
<dbReference type="NCBIfam" id="TIGR02937">
    <property type="entry name" value="sigma70-ECF"/>
    <property type="match status" value="1"/>
</dbReference>
<dbReference type="Pfam" id="PF04542">
    <property type="entry name" value="Sigma70_r2"/>
    <property type="match status" value="1"/>
</dbReference>
<dbReference type="Gene3D" id="1.10.1740.10">
    <property type="match status" value="1"/>
</dbReference>
<dbReference type="PANTHER" id="PTHR43133:SF8">
    <property type="entry name" value="RNA POLYMERASE SIGMA FACTOR HI_1459-RELATED"/>
    <property type="match status" value="1"/>
</dbReference>
<sequence length="187" mass="22093">MNIRIEEKLLVYKVVAKKDTEAFAQLYDFYVGPIYRFVFFKLSNREDAEDITSEVFLKVWDYLIEKPKEVTSFKQLLYRIARNRVVDVYRARAKKNECSIETAEKIAIGNDLRKDIEIKEEQQDLLKAIKKLKHEYQEVIHLRYIEGLPTKDIAGILEMSATNVRVILFRATKKLKEFTEPDLKPKT</sequence>
<dbReference type="InterPro" id="IPR036388">
    <property type="entry name" value="WH-like_DNA-bd_sf"/>
</dbReference>
<dbReference type="InterPro" id="IPR014284">
    <property type="entry name" value="RNA_pol_sigma-70_dom"/>
</dbReference>
<name>A0A1F6P2R6_9BACT</name>
<evidence type="ECO:0008006" key="10">
    <source>
        <dbReference type="Google" id="ProtNLM"/>
    </source>
</evidence>
<organism evidence="8 9">
    <name type="scientific">Candidatus Magasanikbacteria bacterium RIFOXYC2_FULL_40_16</name>
    <dbReference type="NCBI Taxonomy" id="1798703"/>
    <lineage>
        <taxon>Bacteria</taxon>
        <taxon>Candidatus Magasanikiibacteriota</taxon>
    </lineage>
</organism>
<dbReference type="SUPFAM" id="SSF88946">
    <property type="entry name" value="Sigma2 domain of RNA polymerase sigma factors"/>
    <property type="match status" value="1"/>
</dbReference>